<gene>
    <name evidence="4" type="primary">mazF</name>
    <name evidence="4" type="ORF">FPZ49_34625</name>
</gene>
<dbReference type="InterPro" id="IPR011067">
    <property type="entry name" value="Plasmid_toxin/cell-grow_inhib"/>
</dbReference>
<dbReference type="PIRSF" id="PIRSF033490">
    <property type="entry name" value="MazF"/>
    <property type="match status" value="1"/>
</dbReference>
<dbReference type="AlphaFoldDB" id="A0A559JET3"/>
<dbReference type="GO" id="GO:0016075">
    <property type="term" value="P:rRNA catabolic process"/>
    <property type="evidence" value="ECO:0007669"/>
    <property type="project" value="TreeGrafter"/>
</dbReference>
<reference evidence="4 5" key="1">
    <citation type="submission" date="2019-07" db="EMBL/GenBank/DDBJ databases">
        <authorList>
            <person name="Kim J."/>
        </authorList>
    </citation>
    <scope>NUCLEOTIDE SEQUENCE [LARGE SCALE GENOMIC DNA]</scope>
    <source>
        <strain evidence="4 5">JC52</strain>
    </source>
</reference>
<dbReference type="NCBIfam" id="NF007386">
    <property type="entry name" value="PRK09907.1"/>
    <property type="match status" value="1"/>
</dbReference>
<comment type="caution">
    <text evidence="4">The sequence shown here is derived from an EMBL/GenBank/DDBJ whole genome shotgun (WGS) entry which is preliminary data.</text>
</comment>
<dbReference type="OrthoDB" id="9808744at2"/>
<dbReference type="EC" id="3.1.-.-" evidence="3"/>
<dbReference type="InterPro" id="IPR003477">
    <property type="entry name" value="PemK-like"/>
</dbReference>
<keyword evidence="3" id="KW-0255">Endonuclease</keyword>
<dbReference type="EMBL" id="VNJI01000094">
    <property type="protein sequence ID" value="TVX98379.1"/>
    <property type="molecule type" value="Genomic_DNA"/>
</dbReference>
<dbReference type="SUPFAM" id="SSF50118">
    <property type="entry name" value="Cell growth inhibitor/plasmid maintenance toxic component"/>
    <property type="match status" value="1"/>
</dbReference>
<organism evidence="4 5">
    <name type="scientific">Paenibacillus cremeus</name>
    <dbReference type="NCBI Taxonomy" id="2163881"/>
    <lineage>
        <taxon>Bacteria</taxon>
        <taxon>Bacillati</taxon>
        <taxon>Bacillota</taxon>
        <taxon>Bacilli</taxon>
        <taxon>Bacillales</taxon>
        <taxon>Paenibacillaceae</taxon>
        <taxon>Paenibacillus</taxon>
    </lineage>
</organism>
<proteinExistence type="inferred from homology"/>
<keyword evidence="2" id="KW-1277">Toxin-antitoxin system</keyword>
<dbReference type="PANTHER" id="PTHR33988">
    <property type="entry name" value="ENDORIBONUCLEASE MAZF-RELATED"/>
    <property type="match status" value="1"/>
</dbReference>
<dbReference type="GO" id="GO:0006402">
    <property type="term" value="P:mRNA catabolic process"/>
    <property type="evidence" value="ECO:0007669"/>
    <property type="project" value="TreeGrafter"/>
</dbReference>
<name>A0A559JET3_9BACL</name>
<sequence length="113" mass="12548">MVINEYVPDRGDLVWLQFNPQAGHEQSGKRPALVVSPAAYNGKVGLSLLCPVTSKQKGYPFEVFIPQNLPIEGVILSDQVKSLDWQSRQAAFICKVPQETLSEVIAKLDLLIR</sequence>
<keyword evidence="3" id="KW-0540">Nuclease</keyword>
<protein>
    <recommendedName>
        <fullName evidence="3">mRNA interferase</fullName>
        <ecNumber evidence="3">3.1.-.-</ecNumber>
    </recommendedName>
</protein>
<evidence type="ECO:0000256" key="1">
    <source>
        <dbReference type="ARBA" id="ARBA00007521"/>
    </source>
</evidence>
<keyword evidence="5" id="KW-1185">Reference proteome</keyword>
<dbReference type="GO" id="GO:0004521">
    <property type="term" value="F:RNA endonuclease activity"/>
    <property type="evidence" value="ECO:0007669"/>
    <property type="project" value="TreeGrafter"/>
</dbReference>
<dbReference type="PANTHER" id="PTHR33988:SF3">
    <property type="entry name" value="ENDORIBONUCLEASE TOXIN CHPB-RELATED"/>
    <property type="match status" value="1"/>
</dbReference>
<comment type="function">
    <text evidence="3">Toxic component of a type II toxin-antitoxin (TA) system.</text>
</comment>
<accession>A0A559JET3</accession>
<dbReference type="GO" id="GO:0003677">
    <property type="term" value="F:DNA binding"/>
    <property type="evidence" value="ECO:0007669"/>
    <property type="project" value="InterPro"/>
</dbReference>
<evidence type="ECO:0000313" key="4">
    <source>
        <dbReference type="EMBL" id="TVX98379.1"/>
    </source>
</evidence>
<evidence type="ECO:0000256" key="3">
    <source>
        <dbReference type="PIRNR" id="PIRNR033490"/>
    </source>
</evidence>
<dbReference type="GO" id="GO:0016787">
    <property type="term" value="F:hydrolase activity"/>
    <property type="evidence" value="ECO:0007669"/>
    <property type="project" value="UniProtKB-KW"/>
</dbReference>
<evidence type="ECO:0000256" key="2">
    <source>
        <dbReference type="ARBA" id="ARBA00022649"/>
    </source>
</evidence>
<dbReference type="Gene3D" id="2.30.30.110">
    <property type="match status" value="1"/>
</dbReference>
<dbReference type="Pfam" id="PF02452">
    <property type="entry name" value="PemK_toxin"/>
    <property type="match status" value="1"/>
</dbReference>
<dbReference type="RefSeq" id="WP_144855191.1">
    <property type="nucleotide sequence ID" value="NZ_VNJI01000094.1"/>
</dbReference>
<keyword evidence="3 4" id="KW-0378">Hydrolase</keyword>
<evidence type="ECO:0000313" key="5">
    <source>
        <dbReference type="Proteomes" id="UP000317036"/>
    </source>
</evidence>
<dbReference type="Proteomes" id="UP000317036">
    <property type="component" value="Unassembled WGS sequence"/>
</dbReference>
<comment type="similarity">
    <text evidence="1 3">Belongs to the PemK/MazF family.</text>
</comment>